<dbReference type="EMBL" id="JAZGQK010000021">
    <property type="protein sequence ID" value="MEE6261532.1"/>
    <property type="molecule type" value="Genomic_DNA"/>
</dbReference>
<evidence type="ECO:0000313" key="2">
    <source>
        <dbReference type="Proteomes" id="UP001332243"/>
    </source>
</evidence>
<name>A0ABU7RYD6_9ACTN</name>
<dbReference type="RefSeq" id="WP_331216615.1">
    <property type="nucleotide sequence ID" value="NZ_JAZGQK010000021.1"/>
</dbReference>
<protein>
    <submittedName>
        <fullName evidence="1">Uncharacterized protein</fullName>
    </submittedName>
</protein>
<organism evidence="1 2">
    <name type="scientific">Plantactinospora sonchi</name>
    <dbReference type="NCBI Taxonomy" id="1544735"/>
    <lineage>
        <taxon>Bacteria</taxon>
        <taxon>Bacillati</taxon>
        <taxon>Actinomycetota</taxon>
        <taxon>Actinomycetes</taxon>
        <taxon>Micromonosporales</taxon>
        <taxon>Micromonosporaceae</taxon>
        <taxon>Plantactinospora</taxon>
    </lineage>
</organism>
<dbReference type="Gene3D" id="2.20.110.10">
    <property type="entry name" value="Histone H3 K4-specific methyltransferase SET7/9 N-terminal domain"/>
    <property type="match status" value="1"/>
</dbReference>
<keyword evidence="2" id="KW-1185">Reference proteome</keyword>
<reference evidence="1 2" key="1">
    <citation type="submission" date="2024-01" db="EMBL/GenBank/DDBJ databases">
        <title>Genome insights into Plantactinospora sonchi sp. nov.</title>
        <authorList>
            <person name="Wang L."/>
        </authorList>
    </citation>
    <scope>NUCLEOTIDE SEQUENCE [LARGE SCALE GENOMIC DNA]</scope>
    <source>
        <strain evidence="1 2">NEAU-QY2</strain>
    </source>
</reference>
<accession>A0ABU7RYD6</accession>
<proteinExistence type="predicted"/>
<sequence>MRVLLDEADFNDDDRLTYRGELFTGVAAEVDSEGVLLAESTYRNGVQDGPERTFRDDGSVRTEDTYRFGILVESREWHRNGRLAYELRNDEFGRRLSEQRWRETVLPRVEMPVGVSGAKGSRP</sequence>
<comment type="caution">
    <text evidence="1">The sequence shown here is derived from an EMBL/GenBank/DDBJ whole genome shotgun (WGS) entry which is preliminary data.</text>
</comment>
<gene>
    <name evidence="1" type="ORF">V1633_23895</name>
</gene>
<evidence type="ECO:0000313" key="1">
    <source>
        <dbReference type="EMBL" id="MEE6261532.1"/>
    </source>
</evidence>
<dbReference type="Proteomes" id="UP001332243">
    <property type="component" value="Unassembled WGS sequence"/>
</dbReference>
<dbReference type="SUPFAM" id="SSF82185">
    <property type="entry name" value="Histone H3 K4-specific methyltransferase SET7/9 N-terminal domain"/>
    <property type="match status" value="1"/>
</dbReference>